<dbReference type="InterPro" id="IPR029068">
    <property type="entry name" value="Glyas_Bleomycin-R_OHBP_Dase"/>
</dbReference>
<reference evidence="3 4" key="1">
    <citation type="submission" date="2016-03" db="EMBL/GenBank/DDBJ databases">
        <title>Comparative genomics of Pseudogymnoascus destructans, the fungus causing white-nose syndrome of bats.</title>
        <authorList>
            <person name="Palmer J.M."/>
            <person name="Drees K.P."/>
            <person name="Foster J.T."/>
            <person name="Lindner D.L."/>
        </authorList>
    </citation>
    <scope>NUCLEOTIDE SEQUENCE [LARGE SCALE GENOMIC DNA]</scope>
    <source>
        <strain evidence="3 4">UAMH 10579</strain>
    </source>
</reference>
<name>A0A1B8GWL3_9PEZI</name>
<evidence type="ECO:0000256" key="1">
    <source>
        <dbReference type="ARBA" id="ARBA00022723"/>
    </source>
</evidence>
<dbReference type="GO" id="GO:0046872">
    <property type="term" value="F:metal ion binding"/>
    <property type="evidence" value="ECO:0007669"/>
    <property type="project" value="UniProtKB-KW"/>
</dbReference>
<accession>A0A1B8GWL3</accession>
<gene>
    <name evidence="3" type="ORF">VE01_01676</name>
</gene>
<proteinExistence type="predicted"/>
<dbReference type="InterPro" id="IPR037523">
    <property type="entry name" value="VOC_core"/>
</dbReference>
<dbReference type="CDD" id="cd07257">
    <property type="entry name" value="THT_oxygenase_C"/>
    <property type="match status" value="1"/>
</dbReference>
<feature type="domain" description="VOC" evidence="2">
    <location>
        <begin position="217"/>
        <end position="346"/>
    </location>
</feature>
<dbReference type="EMBL" id="KV460209">
    <property type="protein sequence ID" value="OBU00224.1"/>
    <property type="molecule type" value="Genomic_DNA"/>
</dbReference>
<dbReference type="GO" id="GO:0046491">
    <property type="term" value="P:L-methylmalonyl-CoA metabolic process"/>
    <property type="evidence" value="ECO:0007669"/>
    <property type="project" value="TreeGrafter"/>
</dbReference>
<dbReference type="AlphaFoldDB" id="A0A1B8GWL3"/>
<dbReference type="PANTHER" id="PTHR43048">
    <property type="entry name" value="METHYLMALONYL-COA EPIMERASE"/>
    <property type="match status" value="1"/>
</dbReference>
<protein>
    <recommendedName>
        <fullName evidence="2">VOC domain-containing protein</fullName>
    </recommendedName>
</protein>
<reference evidence="4" key="2">
    <citation type="journal article" date="2018" name="Nat. Commun.">
        <title>Extreme sensitivity to ultraviolet light in the fungal pathogen causing white-nose syndrome of bats.</title>
        <authorList>
            <person name="Palmer J.M."/>
            <person name="Drees K.P."/>
            <person name="Foster J.T."/>
            <person name="Lindner D.L."/>
        </authorList>
    </citation>
    <scope>NUCLEOTIDE SEQUENCE [LARGE SCALE GENOMIC DNA]</scope>
    <source>
        <strain evidence="4">UAMH 10579</strain>
    </source>
</reference>
<dbReference type="SUPFAM" id="SSF54593">
    <property type="entry name" value="Glyoxalase/Bleomycin resistance protein/Dihydroxybiphenyl dioxygenase"/>
    <property type="match status" value="1"/>
</dbReference>
<organism evidence="3 4">
    <name type="scientific">Pseudogymnoascus verrucosus</name>
    <dbReference type="NCBI Taxonomy" id="342668"/>
    <lineage>
        <taxon>Eukaryota</taxon>
        <taxon>Fungi</taxon>
        <taxon>Dikarya</taxon>
        <taxon>Ascomycota</taxon>
        <taxon>Pezizomycotina</taxon>
        <taxon>Leotiomycetes</taxon>
        <taxon>Thelebolales</taxon>
        <taxon>Thelebolaceae</taxon>
        <taxon>Pseudogymnoascus</taxon>
    </lineage>
</organism>
<dbReference type="RefSeq" id="XP_018133956.1">
    <property type="nucleotide sequence ID" value="XM_018271194.2"/>
</dbReference>
<keyword evidence="4" id="KW-1185">Reference proteome</keyword>
<sequence>MVSTVADITNSGGQKAYPDLASKPGPLNNGNEGYSLPAKEAMKMIGWDSMSISDWKAREKIDQSKQIRLVCLSHMRYQQPDFTEISIFLENFGMHCVKKTEDAIWYRGYGSEPYVYVVEKGPKKFLGGSYTVESYADLERAAAIPGASKIEELTNAPGGGSRVTIYDPEGFPVNLLYGQELVEPGQLPEKLVYNFEEDKPRIGSFQRFTAGPAAVHKLGHYGLCVLDLQKQVQFYTRTFNLVPSDFMYVQDPNDPSARIEVALFAHIDRGDDYVDHHTFFMSKNPTAHVHHASFEVHDFDTQILGHQWLAKKGYKSVWGVGRHILGSQIFDYWWDPTGFMIEHYTDGDTVNKDTPIGFGPAGSESLAVWGPEVPADFLE</sequence>
<dbReference type="InterPro" id="IPR051785">
    <property type="entry name" value="MMCE/EMCE_epimerase"/>
</dbReference>
<dbReference type="Proteomes" id="UP000091956">
    <property type="component" value="Unassembled WGS sequence"/>
</dbReference>
<dbReference type="STRING" id="342668.A0A1B8GWL3"/>
<dbReference type="GeneID" id="28835062"/>
<dbReference type="OrthoDB" id="3360610at2759"/>
<evidence type="ECO:0000259" key="2">
    <source>
        <dbReference type="PROSITE" id="PS51819"/>
    </source>
</evidence>
<dbReference type="Gene3D" id="3.10.180.10">
    <property type="entry name" value="2,3-Dihydroxybiphenyl 1,2-Dioxygenase, domain 1"/>
    <property type="match status" value="2"/>
</dbReference>
<dbReference type="GO" id="GO:0005739">
    <property type="term" value="C:mitochondrion"/>
    <property type="evidence" value="ECO:0007669"/>
    <property type="project" value="TreeGrafter"/>
</dbReference>
<keyword evidence="1" id="KW-0479">Metal-binding</keyword>
<evidence type="ECO:0000313" key="3">
    <source>
        <dbReference type="EMBL" id="OBU00224.1"/>
    </source>
</evidence>
<dbReference type="FunFam" id="3.10.180.10:FF:000034">
    <property type="entry name" value="Glyoxalase/Bleomycin resistance protein/Dihydroxybiphenyl dioxygenase"/>
    <property type="match status" value="1"/>
</dbReference>
<dbReference type="PANTHER" id="PTHR43048:SF3">
    <property type="entry name" value="METHYLMALONYL-COA EPIMERASE, MITOCHONDRIAL"/>
    <property type="match status" value="1"/>
</dbReference>
<dbReference type="Pfam" id="PF00903">
    <property type="entry name" value="Glyoxalase"/>
    <property type="match status" value="1"/>
</dbReference>
<dbReference type="InterPro" id="IPR004360">
    <property type="entry name" value="Glyas_Fos-R_dOase_dom"/>
</dbReference>
<evidence type="ECO:0000313" key="4">
    <source>
        <dbReference type="Proteomes" id="UP000091956"/>
    </source>
</evidence>
<dbReference type="GO" id="GO:0004493">
    <property type="term" value="F:methylmalonyl-CoA epimerase activity"/>
    <property type="evidence" value="ECO:0007669"/>
    <property type="project" value="TreeGrafter"/>
</dbReference>
<dbReference type="PROSITE" id="PS51819">
    <property type="entry name" value="VOC"/>
    <property type="match status" value="1"/>
</dbReference>